<organism evidence="1 2">
    <name type="scientific">Beta vulgaris subsp. vulgaris</name>
    <name type="common">Beet</name>
    <dbReference type="NCBI Taxonomy" id="3555"/>
    <lineage>
        <taxon>Eukaryota</taxon>
        <taxon>Viridiplantae</taxon>
        <taxon>Streptophyta</taxon>
        <taxon>Embryophyta</taxon>
        <taxon>Tracheophyta</taxon>
        <taxon>Spermatophyta</taxon>
        <taxon>Magnoliopsida</taxon>
        <taxon>eudicotyledons</taxon>
        <taxon>Gunneridae</taxon>
        <taxon>Pentapetalae</taxon>
        <taxon>Caryophyllales</taxon>
        <taxon>Chenopodiaceae</taxon>
        <taxon>Betoideae</taxon>
        <taxon>Beta</taxon>
    </lineage>
</organism>
<gene>
    <name evidence="1" type="ORF">BVRB_5g124240</name>
</gene>
<proteinExistence type="predicted"/>
<protein>
    <submittedName>
        <fullName evidence="1">Uncharacterized protein</fullName>
    </submittedName>
</protein>
<name>A0A0J8BCE2_BETVV</name>
<evidence type="ECO:0000313" key="2">
    <source>
        <dbReference type="Proteomes" id="UP000035740"/>
    </source>
</evidence>
<reference evidence="1 2" key="1">
    <citation type="journal article" date="2014" name="Nature">
        <title>The genome of the recently domesticated crop plant sugar beet (Beta vulgaris).</title>
        <authorList>
            <person name="Dohm J.C."/>
            <person name="Minoche A.E."/>
            <person name="Holtgrawe D."/>
            <person name="Capella-Gutierrez S."/>
            <person name="Zakrzewski F."/>
            <person name="Tafer H."/>
            <person name="Rupp O."/>
            <person name="Sorensen T.R."/>
            <person name="Stracke R."/>
            <person name="Reinhardt R."/>
            <person name="Goesmann A."/>
            <person name="Kraft T."/>
            <person name="Schulz B."/>
            <person name="Stadler P.F."/>
            <person name="Schmidt T."/>
            <person name="Gabaldon T."/>
            <person name="Lehrach H."/>
            <person name="Weisshaar B."/>
            <person name="Himmelbauer H."/>
        </authorList>
    </citation>
    <scope>NUCLEOTIDE SEQUENCE [LARGE SCALE GENOMIC DNA]</scope>
    <source>
        <tissue evidence="1">Taproot</tissue>
    </source>
</reference>
<sequence length="41" mass="4636">MPALYGCLDGVLHLGHLQMRLGMIHYLFHVSIGLRICAEKQ</sequence>
<dbReference type="EMBL" id="KQ090293">
    <property type="protein sequence ID" value="KMS97753.1"/>
    <property type="molecule type" value="Genomic_DNA"/>
</dbReference>
<dbReference type="Gramene" id="KMS97753">
    <property type="protein sequence ID" value="KMS97753"/>
    <property type="gene ID" value="BVRB_5g124240"/>
</dbReference>
<accession>A0A0J8BCE2</accession>
<dbReference type="AlphaFoldDB" id="A0A0J8BCE2"/>
<keyword evidence="2" id="KW-1185">Reference proteome</keyword>
<dbReference type="Proteomes" id="UP000035740">
    <property type="component" value="Unassembled WGS sequence"/>
</dbReference>
<evidence type="ECO:0000313" key="1">
    <source>
        <dbReference type="EMBL" id="KMS97753.1"/>
    </source>
</evidence>